<dbReference type="SUPFAM" id="SSF51735">
    <property type="entry name" value="NAD(P)-binding Rossmann-fold domains"/>
    <property type="match status" value="1"/>
</dbReference>
<dbReference type="Proteomes" id="UP000482800">
    <property type="component" value="Unassembled WGS sequence"/>
</dbReference>
<protein>
    <recommendedName>
        <fullName evidence="1">NAD(P)-binding domain-containing protein</fullName>
    </recommendedName>
</protein>
<dbReference type="AlphaFoldDB" id="A0A6V8KFT7"/>
<organism evidence="2 3">
    <name type="scientific">Phytohabitans houttuyneae</name>
    <dbReference type="NCBI Taxonomy" id="1076126"/>
    <lineage>
        <taxon>Bacteria</taxon>
        <taxon>Bacillati</taxon>
        <taxon>Actinomycetota</taxon>
        <taxon>Actinomycetes</taxon>
        <taxon>Micromonosporales</taxon>
        <taxon>Micromonosporaceae</taxon>
    </lineage>
</organism>
<proteinExistence type="predicted"/>
<sequence>MPDTSAEPSRRAAVIGAGGRVGRAVTAALLRDSWDVVAVVRDPERHDLPPHPRLHVTRGDAQRPDGLAPALATVEAAVLAVTPFTAPPDSFDGFDPDYYVTIVTGLAAHWPAPHRRLVAVGLAATLRLDTGELVMDDPELFPPFLRPFALAHARQADALRDTGWNGRCWYHRQVSASRRRPALDGRSCVSR</sequence>
<dbReference type="GO" id="GO:0016646">
    <property type="term" value="F:oxidoreductase activity, acting on the CH-NH group of donors, NAD or NADP as acceptor"/>
    <property type="evidence" value="ECO:0007669"/>
    <property type="project" value="TreeGrafter"/>
</dbReference>
<comment type="caution">
    <text evidence="2">The sequence shown here is derived from an EMBL/GenBank/DDBJ whole genome shotgun (WGS) entry which is preliminary data.</text>
</comment>
<evidence type="ECO:0000259" key="1">
    <source>
        <dbReference type="Pfam" id="PF13460"/>
    </source>
</evidence>
<keyword evidence="3" id="KW-1185">Reference proteome</keyword>
<dbReference type="InterPro" id="IPR016040">
    <property type="entry name" value="NAD(P)-bd_dom"/>
</dbReference>
<dbReference type="Pfam" id="PF13460">
    <property type="entry name" value="NAD_binding_10"/>
    <property type="match status" value="1"/>
</dbReference>
<name>A0A6V8KFT7_9ACTN</name>
<dbReference type="Gene3D" id="3.40.50.720">
    <property type="entry name" value="NAD(P)-binding Rossmann-like Domain"/>
    <property type="match status" value="1"/>
</dbReference>
<dbReference type="RefSeq" id="WP_173067393.1">
    <property type="nucleotide sequence ID" value="NZ_BLPF01000003.1"/>
</dbReference>
<gene>
    <name evidence="2" type="ORF">Phou_082720</name>
</gene>
<dbReference type="InterPro" id="IPR036291">
    <property type="entry name" value="NAD(P)-bd_dom_sf"/>
</dbReference>
<feature type="domain" description="NAD(P)-binding" evidence="1">
    <location>
        <begin position="16"/>
        <end position="163"/>
    </location>
</feature>
<dbReference type="PANTHER" id="PTHR43355">
    <property type="entry name" value="FLAVIN REDUCTASE (NADPH)"/>
    <property type="match status" value="1"/>
</dbReference>
<reference evidence="2 3" key="1">
    <citation type="submission" date="2020-03" db="EMBL/GenBank/DDBJ databases">
        <title>Whole genome shotgun sequence of Phytohabitans houttuyneae NBRC 108639.</title>
        <authorList>
            <person name="Komaki H."/>
            <person name="Tamura T."/>
        </authorList>
    </citation>
    <scope>NUCLEOTIDE SEQUENCE [LARGE SCALE GENOMIC DNA]</scope>
    <source>
        <strain evidence="2 3">NBRC 108639</strain>
    </source>
</reference>
<accession>A0A6V8KFT7</accession>
<dbReference type="PANTHER" id="PTHR43355:SF2">
    <property type="entry name" value="FLAVIN REDUCTASE (NADPH)"/>
    <property type="match status" value="1"/>
</dbReference>
<dbReference type="EMBL" id="BLPF01000003">
    <property type="protein sequence ID" value="GFJ84092.1"/>
    <property type="molecule type" value="Genomic_DNA"/>
</dbReference>
<evidence type="ECO:0000313" key="2">
    <source>
        <dbReference type="EMBL" id="GFJ84092.1"/>
    </source>
</evidence>
<reference evidence="2 3" key="2">
    <citation type="submission" date="2020-03" db="EMBL/GenBank/DDBJ databases">
        <authorList>
            <person name="Ichikawa N."/>
            <person name="Kimura A."/>
            <person name="Kitahashi Y."/>
            <person name="Uohara A."/>
        </authorList>
    </citation>
    <scope>NUCLEOTIDE SEQUENCE [LARGE SCALE GENOMIC DNA]</scope>
    <source>
        <strain evidence="2 3">NBRC 108639</strain>
    </source>
</reference>
<dbReference type="InterPro" id="IPR051606">
    <property type="entry name" value="Polyketide_Oxido-like"/>
</dbReference>
<evidence type="ECO:0000313" key="3">
    <source>
        <dbReference type="Proteomes" id="UP000482800"/>
    </source>
</evidence>